<dbReference type="GO" id="GO:0006310">
    <property type="term" value="P:DNA recombination"/>
    <property type="evidence" value="ECO:0007669"/>
    <property type="project" value="TreeGrafter"/>
</dbReference>
<protein>
    <recommendedName>
        <fullName evidence="3">AAA+ ATPase domain-containing protein</fullName>
    </recommendedName>
</protein>
<dbReference type="InterPro" id="IPR027417">
    <property type="entry name" value="P-loop_NTPase"/>
</dbReference>
<reference evidence="4" key="1">
    <citation type="journal article" date="2020" name="Nature">
        <title>Giant virus diversity and host interactions through global metagenomics.</title>
        <authorList>
            <person name="Schulz F."/>
            <person name="Roux S."/>
            <person name="Paez-Espino D."/>
            <person name="Jungbluth S."/>
            <person name="Walsh D.A."/>
            <person name="Denef V.J."/>
            <person name="McMahon K.D."/>
            <person name="Konstantinidis K.T."/>
            <person name="Eloe-Fadrosh E.A."/>
            <person name="Kyrpides N.C."/>
            <person name="Woyke T."/>
        </authorList>
    </citation>
    <scope>NUCLEOTIDE SEQUENCE</scope>
    <source>
        <strain evidence="4">GVMAG-S-1014582-52</strain>
    </source>
</reference>
<keyword evidence="2" id="KW-0067">ATP-binding</keyword>
<evidence type="ECO:0000259" key="3">
    <source>
        <dbReference type="SMART" id="SM00382"/>
    </source>
</evidence>
<dbReference type="AlphaFoldDB" id="A0A6C0LRV6"/>
<dbReference type="InterPro" id="IPR003593">
    <property type="entry name" value="AAA+_ATPase"/>
</dbReference>
<dbReference type="SUPFAM" id="SSF52540">
    <property type="entry name" value="P-loop containing nucleoside triphosphate hydrolases"/>
    <property type="match status" value="2"/>
</dbReference>
<dbReference type="InterPro" id="IPR027785">
    <property type="entry name" value="UvrD-like_helicase_C"/>
</dbReference>
<dbReference type="InterPro" id="IPR029493">
    <property type="entry name" value="RecD2-like_HHH"/>
</dbReference>
<dbReference type="Pfam" id="PF14490">
    <property type="entry name" value="HHH_RecD2"/>
    <property type="match status" value="1"/>
</dbReference>
<name>A0A6C0LRV6_9ZZZZ</name>
<dbReference type="Pfam" id="PF13245">
    <property type="entry name" value="AAA_19"/>
    <property type="match status" value="1"/>
</dbReference>
<dbReference type="Gene3D" id="3.40.50.300">
    <property type="entry name" value="P-loop containing nucleotide triphosphate hydrolases"/>
    <property type="match status" value="2"/>
</dbReference>
<evidence type="ECO:0000256" key="1">
    <source>
        <dbReference type="ARBA" id="ARBA00022741"/>
    </source>
</evidence>
<keyword evidence="1" id="KW-0547">Nucleotide-binding</keyword>
<dbReference type="CDD" id="cd17933">
    <property type="entry name" value="DEXSc_RecD-like"/>
    <property type="match status" value="1"/>
</dbReference>
<evidence type="ECO:0000313" key="4">
    <source>
        <dbReference type="EMBL" id="QHU33327.1"/>
    </source>
</evidence>
<dbReference type="GO" id="GO:0005524">
    <property type="term" value="F:ATP binding"/>
    <property type="evidence" value="ECO:0007669"/>
    <property type="project" value="UniProtKB-KW"/>
</dbReference>
<dbReference type="Pfam" id="PF13538">
    <property type="entry name" value="UvrD_C_2"/>
    <property type="match status" value="1"/>
</dbReference>
<dbReference type="EMBL" id="MN740556">
    <property type="protein sequence ID" value="QHU33327.1"/>
    <property type="molecule type" value="Genomic_DNA"/>
</dbReference>
<evidence type="ECO:0000256" key="2">
    <source>
        <dbReference type="ARBA" id="ARBA00022840"/>
    </source>
</evidence>
<dbReference type="Gene3D" id="2.30.30.940">
    <property type="match status" value="1"/>
</dbReference>
<dbReference type="InterPro" id="IPR050534">
    <property type="entry name" value="Coronavir_polyprotein_1ab"/>
</dbReference>
<dbReference type="GO" id="GO:0009338">
    <property type="term" value="C:exodeoxyribonuclease V complex"/>
    <property type="evidence" value="ECO:0007669"/>
    <property type="project" value="TreeGrafter"/>
</dbReference>
<feature type="domain" description="AAA+ ATPase" evidence="3">
    <location>
        <begin position="318"/>
        <end position="479"/>
    </location>
</feature>
<sequence>MIKGKIIQNKICQNNTYLYWIKDQEDHCDKYVYFAKNLPDSDGLNDSKYVTVKYHTISSNRYGNSNIIDNVEYGDYVTDISIVKDFLINKLKINKKFTNLIINTYQDSTLKVIMEETDKLNDLFYPNIAEQINIIKEFKSKQINIEFYTALYKLGIGTKYHNIILSSFGSNIPVILKSIYDLYLKCKVPFQICDTIAMKLNYDKNDNSRIEAFLIMLFKKFNQCGILYETYEMIYCNINKLLRYPRPNVNNIFSNLIKITVNEDDYYTNEKNYHYEKYIEDICDKLIKKIPVNIEFDKNTYAKNADKNQIDAISNAIRHSISIITGAPGTGKSYIINKIIKELHKHNKIYLLAPTGTAVERLRNENVNSKYNTEIRTLQSFLYLHKKNIKKEENKKEKNKKENNEQFMSIQELYSNYNEFIIIIDEMSMVDLYLFYKFMNQISIIFDKIRLILIGDKNQLPSIRGGNVLNDLIISGQIKCTVLNKIYRQKKIVISNNAKLVLNGENIQPDDNNFIYIKTNTKKMMKINLFNVIKKYKINYENSSILIPLRKKGICVDKYNLILQNYYNPIDSHSIQNDKNEFQFRIGDKIMHGKNNKDKDIYNGSILFVESTINEKSLPNIRCQYYQSETKQGNYRLIEYKTNDEITDNKLNLAYATTIHKAQGKGYDTVVIIIHSSMTHCLYRNLLYTAITRAKERCIIIGDDIGLLECKKIMNPRITNLYKRYYNFDIKKLLLIDKFFDLSNLSACDILIKSGIDPKNLEEFSDKYYPEMLKLYMKFSRDGLFLDKLFETLNH</sequence>
<dbReference type="PANTHER" id="PTHR43788">
    <property type="entry name" value="DNA2/NAM7 HELICASE FAMILY MEMBER"/>
    <property type="match status" value="1"/>
</dbReference>
<proteinExistence type="predicted"/>
<organism evidence="4">
    <name type="scientific">viral metagenome</name>
    <dbReference type="NCBI Taxonomy" id="1070528"/>
    <lineage>
        <taxon>unclassified sequences</taxon>
        <taxon>metagenomes</taxon>
        <taxon>organismal metagenomes</taxon>
    </lineage>
</organism>
<accession>A0A6C0LRV6</accession>
<dbReference type="GO" id="GO:0017116">
    <property type="term" value="F:single-stranded DNA helicase activity"/>
    <property type="evidence" value="ECO:0007669"/>
    <property type="project" value="TreeGrafter"/>
</dbReference>
<dbReference type="Gene3D" id="1.10.10.2220">
    <property type="match status" value="1"/>
</dbReference>
<dbReference type="PANTHER" id="PTHR43788:SF6">
    <property type="entry name" value="DNA HELICASE B"/>
    <property type="match status" value="1"/>
</dbReference>
<dbReference type="SMART" id="SM00382">
    <property type="entry name" value="AAA"/>
    <property type="match status" value="1"/>
</dbReference>
<dbReference type="CDD" id="cd18809">
    <property type="entry name" value="SF1_C_RecD"/>
    <property type="match status" value="1"/>
</dbReference>